<organism evidence="3 4">
    <name type="scientific">Parablautia muri</name>
    <dbReference type="NCBI Taxonomy" id="2320879"/>
    <lineage>
        <taxon>Bacteria</taxon>
        <taxon>Bacillati</taxon>
        <taxon>Bacillota</taxon>
        <taxon>Clostridia</taxon>
        <taxon>Lachnospirales</taxon>
        <taxon>Lachnospiraceae</taxon>
        <taxon>Parablautia</taxon>
    </lineage>
</organism>
<keyword evidence="1" id="KW-0175">Coiled coil</keyword>
<dbReference type="EMBL" id="QZDT01000110">
    <property type="protein sequence ID" value="NBJ95538.1"/>
    <property type="molecule type" value="Genomic_DNA"/>
</dbReference>
<protein>
    <submittedName>
        <fullName evidence="3">Uncharacterized protein</fullName>
    </submittedName>
</protein>
<comment type="caution">
    <text evidence="3">The sequence shown here is derived from an EMBL/GenBank/DDBJ whole genome shotgun (WGS) entry which is preliminary data.</text>
</comment>
<accession>A0A9X5BKN8</accession>
<sequence length="151" mass="17867">MSTEAAAYPKLLKIYKELNRQNEIILDAERERNELELERDSLKGFAKLTKKGELQSRIDRKNEEIDLLKVGLSGIAKRYGFQTVHDFYKAFAVSKTANADYQVKADKWEERYGEKVQRREESIHRRLQNYQKENTDRQARQTSKNRDRGAR</sequence>
<evidence type="ECO:0000313" key="3">
    <source>
        <dbReference type="EMBL" id="NBJ95538.1"/>
    </source>
</evidence>
<evidence type="ECO:0000313" key="4">
    <source>
        <dbReference type="Proteomes" id="UP001154420"/>
    </source>
</evidence>
<feature type="region of interest" description="Disordered" evidence="2">
    <location>
        <begin position="114"/>
        <end position="151"/>
    </location>
</feature>
<dbReference type="Proteomes" id="UP001154420">
    <property type="component" value="Unassembled WGS sequence"/>
</dbReference>
<proteinExistence type="predicted"/>
<evidence type="ECO:0000256" key="1">
    <source>
        <dbReference type="SAM" id="Coils"/>
    </source>
</evidence>
<dbReference type="AlphaFoldDB" id="A0A9X5BKN8"/>
<dbReference type="OrthoDB" id="1651392at2"/>
<gene>
    <name evidence="3" type="ORF">D5281_24245</name>
</gene>
<feature type="compositionally biased region" description="Basic and acidic residues" evidence="2">
    <location>
        <begin position="114"/>
        <end position="124"/>
    </location>
</feature>
<keyword evidence="4" id="KW-1185">Reference proteome</keyword>
<feature type="coiled-coil region" evidence="1">
    <location>
        <begin position="18"/>
        <end position="45"/>
    </location>
</feature>
<evidence type="ECO:0000256" key="2">
    <source>
        <dbReference type="SAM" id="MobiDB-lite"/>
    </source>
</evidence>
<name>A0A9X5BKN8_9FIRM</name>
<dbReference type="RefSeq" id="WP_160562411.1">
    <property type="nucleotide sequence ID" value="NZ_QZDT01000110.1"/>
</dbReference>
<reference evidence="3" key="1">
    <citation type="submission" date="2018-09" db="EMBL/GenBank/DDBJ databases">
        <title>Murine metabolic-syndrome-specific gut microbial biobank.</title>
        <authorList>
            <person name="Liu C."/>
        </authorList>
    </citation>
    <scope>NUCLEOTIDE SEQUENCE</scope>
    <source>
        <strain evidence="3">D42-62</strain>
    </source>
</reference>
<feature type="compositionally biased region" description="Basic and acidic residues" evidence="2">
    <location>
        <begin position="133"/>
        <end position="151"/>
    </location>
</feature>